<dbReference type="PANTHER" id="PTHR45527:SF1">
    <property type="entry name" value="FATTY ACID SYNTHASE"/>
    <property type="match status" value="1"/>
</dbReference>
<evidence type="ECO:0000256" key="2">
    <source>
        <dbReference type="ARBA" id="ARBA00022450"/>
    </source>
</evidence>
<evidence type="ECO:0000313" key="7">
    <source>
        <dbReference type="Proteomes" id="UP001225605"/>
    </source>
</evidence>
<evidence type="ECO:0000256" key="4">
    <source>
        <dbReference type="SAM" id="MobiDB-lite"/>
    </source>
</evidence>
<feature type="non-terminal residue" evidence="6">
    <location>
        <position position="993"/>
    </location>
</feature>
<dbReference type="SUPFAM" id="SSF52777">
    <property type="entry name" value="CoA-dependent acyltransferases"/>
    <property type="match status" value="2"/>
</dbReference>
<dbReference type="SUPFAM" id="SSF56801">
    <property type="entry name" value="Acetyl-CoA synthetase-like"/>
    <property type="match status" value="2"/>
</dbReference>
<keyword evidence="3" id="KW-0597">Phosphoprotein</keyword>
<dbReference type="InterPro" id="IPR020845">
    <property type="entry name" value="AMP-binding_CS"/>
</dbReference>
<dbReference type="EMBL" id="NSDM01000043">
    <property type="protein sequence ID" value="MDQ2589295.1"/>
    <property type="molecule type" value="Genomic_DNA"/>
</dbReference>
<feature type="domain" description="Carrier" evidence="5">
    <location>
        <begin position="127"/>
        <end position="204"/>
    </location>
</feature>
<dbReference type="Gene3D" id="3.30.559.10">
    <property type="entry name" value="Chloramphenicol acetyltransferase-like domain"/>
    <property type="match status" value="1"/>
</dbReference>
<proteinExistence type="predicted"/>
<dbReference type="Pfam" id="PF00501">
    <property type="entry name" value="AMP-binding"/>
    <property type="match status" value="1"/>
</dbReference>
<dbReference type="PANTHER" id="PTHR45527">
    <property type="entry name" value="NONRIBOSOMAL PEPTIDE SYNTHETASE"/>
    <property type="match status" value="1"/>
</dbReference>
<accession>A0ABU0XB08</accession>
<evidence type="ECO:0000256" key="3">
    <source>
        <dbReference type="ARBA" id="ARBA00022553"/>
    </source>
</evidence>
<dbReference type="Pfam" id="PF00550">
    <property type="entry name" value="PP-binding"/>
    <property type="match status" value="1"/>
</dbReference>
<dbReference type="Gene3D" id="3.30.300.30">
    <property type="match status" value="1"/>
</dbReference>
<evidence type="ECO:0000256" key="1">
    <source>
        <dbReference type="ARBA" id="ARBA00001957"/>
    </source>
</evidence>
<sequence length="993" mass="105624">MYRTGDLVAWRTDGTLDFLGRADDQVKIRGFRVEPTEVRAVVERHPGVRECAVVVREDRPGDKRLVAYVVAPGTPVADLRAHTADLLPDHLRPTAYVPLDALPLTPNGKLDRAALPAPDRVVTPRRAARGAREEILRGLFADVLGLPEDRVGPADDFFALGGHSLLAAKLTGRVRAAFGVEIGVRDVFTAPVVADLALRLDGAAAARPALVAGDRPDRPALSPAQARLWFLDQVDGGTAYNVQFAARVTGPVDAAALDLAVTDVVRRHEPLRTTYPSVDSEPHQHVLPEDAVGSVLTVHDVAPDEVDAVVRAESGHVFDLAGRPPIRVHLLSTGERDHVLLVTLHHIAGDGWSLRPLLADLAAAYTARLGGRAPGWTPLPVSYVDYARWQQDLLGDAADPTSRLARDLAHWRSALAGLPEGLDLRTDHPRPPVASHRGGSLPLRVPDGVRRALADLARARGVTLFMVLQAAFATLLTRMGAGTDIPIGTPVAGRTDEALDDLVGFFVNTLVLRTDTSGDPTFTELLARVRDTDLAAYDHQDVPFERLVEELNPVRDSARHPLFQVMVVLQNNASAAVDLAGAACVPEPVPNTTAKFDLTLAATETADGIGGYLEYAADLFDRDSAERLLDRFTWLLAAVAADPHRPVTSLDLLTSAERHDVLVTWNDGGPAAPAATAHALVAEQARRTPGATALVCGAERVTYAELVDRSNRLAHHLVAAGVRPGDVVGVLLDRGPDLVVAVLAVLGSGAGCTVLDPRFPADRLRAVVARTAAPVVVTCTDLAGMPAGVAPVLVDAESDVIAARPGGAPDVAVDPADVALVMFTSGSTGEPKGVLSTHEALVRTLTGQDYVDFAADDVWLQCSPVSWDAFALELFGPLLHGATCVLQPGHVTDPAVIADLLTAHRVTTAHLSASLLNHLLDEHPDALRDVRQLMTGGEPASVAHVRRLLDARPDLRLVNGYSPVENMIFTLCHHVRPEDTARATIPVGSPIAG</sequence>
<dbReference type="PROSITE" id="PS00012">
    <property type="entry name" value="PHOSPHOPANTETHEINE"/>
    <property type="match status" value="1"/>
</dbReference>
<evidence type="ECO:0000313" key="6">
    <source>
        <dbReference type="EMBL" id="MDQ2589295.1"/>
    </source>
</evidence>
<dbReference type="InterPro" id="IPR023213">
    <property type="entry name" value="CAT-like_dom_sf"/>
</dbReference>
<dbReference type="InterPro" id="IPR020806">
    <property type="entry name" value="PKS_PP-bd"/>
</dbReference>
<dbReference type="InterPro" id="IPR006162">
    <property type="entry name" value="Ppantetheine_attach_site"/>
</dbReference>
<feature type="region of interest" description="Disordered" evidence="4">
    <location>
        <begin position="422"/>
        <end position="441"/>
    </location>
</feature>
<dbReference type="PROSITE" id="PS00455">
    <property type="entry name" value="AMP_BINDING"/>
    <property type="match status" value="1"/>
</dbReference>
<dbReference type="Pfam" id="PF13193">
    <property type="entry name" value="AMP-binding_C"/>
    <property type="match status" value="1"/>
</dbReference>
<reference evidence="6 7" key="1">
    <citation type="submission" date="2017-06" db="EMBL/GenBank/DDBJ databases">
        <title>Cultured bacterium strain Saccharothrix yanglingensis Hhs.015.</title>
        <authorList>
            <person name="Xia Y."/>
        </authorList>
    </citation>
    <scope>NUCLEOTIDE SEQUENCE [LARGE SCALE GENOMIC DNA]</scope>
    <source>
        <strain evidence="6 7">Hhs.015</strain>
    </source>
</reference>
<dbReference type="InterPro" id="IPR036736">
    <property type="entry name" value="ACP-like_sf"/>
</dbReference>
<dbReference type="InterPro" id="IPR009081">
    <property type="entry name" value="PP-bd_ACP"/>
</dbReference>
<dbReference type="Proteomes" id="UP001225605">
    <property type="component" value="Unassembled WGS sequence"/>
</dbReference>
<dbReference type="InterPro" id="IPR000873">
    <property type="entry name" value="AMP-dep_synth/lig_dom"/>
</dbReference>
<gene>
    <name evidence="6" type="ORF">CKY47_36340</name>
</gene>
<organism evidence="6 7">
    <name type="scientific">Saccharothrix yanglingensis</name>
    <dbReference type="NCBI Taxonomy" id="659496"/>
    <lineage>
        <taxon>Bacteria</taxon>
        <taxon>Bacillati</taxon>
        <taxon>Actinomycetota</taxon>
        <taxon>Actinomycetes</taxon>
        <taxon>Pseudonocardiales</taxon>
        <taxon>Pseudonocardiaceae</taxon>
        <taxon>Saccharothrix</taxon>
    </lineage>
</organism>
<keyword evidence="7" id="KW-1185">Reference proteome</keyword>
<dbReference type="InterPro" id="IPR001242">
    <property type="entry name" value="Condensation_dom"/>
</dbReference>
<dbReference type="InterPro" id="IPR042099">
    <property type="entry name" value="ANL_N_sf"/>
</dbReference>
<comment type="caution">
    <text evidence="6">The sequence shown here is derived from an EMBL/GenBank/DDBJ whole genome shotgun (WGS) entry which is preliminary data.</text>
</comment>
<name>A0ABU0XB08_9PSEU</name>
<dbReference type="SMART" id="SM00823">
    <property type="entry name" value="PKS_PP"/>
    <property type="match status" value="1"/>
</dbReference>
<evidence type="ECO:0000259" key="5">
    <source>
        <dbReference type="PROSITE" id="PS50075"/>
    </source>
</evidence>
<dbReference type="PROSITE" id="PS50075">
    <property type="entry name" value="CARRIER"/>
    <property type="match status" value="1"/>
</dbReference>
<dbReference type="InterPro" id="IPR025110">
    <property type="entry name" value="AMP-bd_C"/>
</dbReference>
<dbReference type="Gene3D" id="3.40.50.12780">
    <property type="entry name" value="N-terminal domain of ligase-like"/>
    <property type="match status" value="1"/>
</dbReference>
<dbReference type="CDD" id="cd19540">
    <property type="entry name" value="LCL_NRPS-like"/>
    <property type="match status" value="1"/>
</dbReference>
<dbReference type="Gene3D" id="3.30.559.30">
    <property type="entry name" value="Nonribosomal peptide synthetase, condensation domain"/>
    <property type="match status" value="1"/>
</dbReference>
<dbReference type="Gene3D" id="2.30.38.10">
    <property type="entry name" value="Luciferase, Domain 3"/>
    <property type="match status" value="1"/>
</dbReference>
<dbReference type="RefSeq" id="WP_306750996.1">
    <property type="nucleotide sequence ID" value="NZ_NSDM01000043.1"/>
</dbReference>
<keyword evidence="2" id="KW-0596">Phosphopantetheine</keyword>
<comment type="cofactor">
    <cofactor evidence="1">
        <name>pantetheine 4'-phosphate</name>
        <dbReference type="ChEBI" id="CHEBI:47942"/>
    </cofactor>
</comment>
<dbReference type="SUPFAM" id="SSF47336">
    <property type="entry name" value="ACP-like"/>
    <property type="match status" value="1"/>
</dbReference>
<dbReference type="Gene3D" id="1.10.1200.10">
    <property type="entry name" value="ACP-like"/>
    <property type="match status" value="1"/>
</dbReference>
<dbReference type="InterPro" id="IPR045851">
    <property type="entry name" value="AMP-bd_C_sf"/>
</dbReference>
<protein>
    <submittedName>
        <fullName evidence="6">Non-ribosomal peptide synthetase</fullName>
    </submittedName>
</protein>
<dbReference type="Pfam" id="PF00668">
    <property type="entry name" value="Condensation"/>
    <property type="match status" value="1"/>
</dbReference>